<evidence type="ECO:0000313" key="3">
    <source>
        <dbReference type="Proteomes" id="UP000507470"/>
    </source>
</evidence>
<dbReference type="AlphaFoldDB" id="A0A6J8CUA9"/>
<dbReference type="EC" id="2.3.2.27" evidence="2"/>
<gene>
    <name evidence="2" type="ORF">MCOR_34289</name>
</gene>
<dbReference type="OrthoDB" id="6367890at2759"/>
<feature type="domain" description="DZIP3-like HEPN" evidence="1">
    <location>
        <begin position="34"/>
        <end position="180"/>
    </location>
</feature>
<evidence type="ECO:0000313" key="2">
    <source>
        <dbReference type="EMBL" id="CAC5400073.1"/>
    </source>
</evidence>
<protein>
    <submittedName>
        <fullName evidence="2">DZIP3</fullName>
        <ecNumber evidence="2">2.3.2.27</ecNumber>
    </submittedName>
</protein>
<proteinExistence type="predicted"/>
<dbReference type="EMBL" id="CACVKT020006159">
    <property type="protein sequence ID" value="CAC5400073.1"/>
    <property type="molecule type" value="Genomic_DNA"/>
</dbReference>
<dbReference type="Proteomes" id="UP000507470">
    <property type="component" value="Unassembled WGS sequence"/>
</dbReference>
<keyword evidence="3" id="KW-1185">Reference proteome</keyword>
<dbReference type="GO" id="GO:0061630">
    <property type="term" value="F:ubiquitin protein ligase activity"/>
    <property type="evidence" value="ECO:0007669"/>
    <property type="project" value="UniProtKB-EC"/>
</dbReference>
<dbReference type="InterPro" id="IPR041249">
    <property type="entry name" value="HEPN_DZIP3"/>
</dbReference>
<keyword evidence="2" id="KW-0808">Transferase</keyword>
<organism evidence="2 3">
    <name type="scientific">Mytilus coruscus</name>
    <name type="common">Sea mussel</name>
    <dbReference type="NCBI Taxonomy" id="42192"/>
    <lineage>
        <taxon>Eukaryota</taxon>
        <taxon>Metazoa</taxon>
        <taxon>Spiralia</taxon>
        <taxon>Lophotrochozoa</taxon>
        <taxon>Mollusca</taxon>
        <taxon>Bivalvia</taxon>
        <taxon>Autobranchia</taxon>
        <taxon>Pteriomorphia</taxon>
        <taxon>Mytilida</taxon>
        <taxon>Mytiloidea</taxon>
        <taxon>Mytilidae</taxon>
        <taxon>Mytilinae</taxon>
        <taxon>Mytilus</taxon>
    </lineage>
</organism>
<accession>A0A6J8CUA9</accession>
<keyword evidence="2" id="KW-0012">Acyltransferase</keyword>
<sequence length="223" mass="25051">MVSKEVENFLRVVFLNYRVATGALKRFFDKLHPNLQADLNIPGNKAILQQLYTPPPRIKRVLYQGQWHILYPSAGVPAVTSADLDLTLIVCLLRNIPPVLAGPATGFDILPPPHDKSDGANIARLKYYKNFLVSHSKDGTLPNADFVRIWSESEQAIKGLDNSQATAVSLKDAETKVLDNSMAKLLSTQIQLDKKVSYFEEELKQISILIDKDVQEKKQLKNR</sequence>
<dbReference type="Pfam" id="PF18738">
    <property type="entry name" value="HEPN_DZIP3"/>
    <property type="match status" value="1"/>
</dbReference>
<evidence type="ECO:0000259" key="1">
    <source>
        <dbReference type="Pfam" id="PF18738"/>
    </source>
</evidence>
<reference evidence="2 3" key="1">
    <citation type="submission" date="2020-06" db="EMBL/GenBank/DDBJ databases">
        <authorList>
            <person name="Li R."/>
            <person name="Bekaert M."/>
        </authorList>
    </citation>
    <scope>NUCLEOTIDE SEQUENCE [LARGE SCALE GENOMIC DNA]</scope>
    <source>
        <strain evidence="3">wild</strain>
    </source>
</reference>
<name>A0A6J8CUA9_MYTCO</name>